<dbReference type="InterPro" id="IPR051681">
    <property type="entry name" value="Ser/Thr_Kinases-Pseudokinases"/>
</dbReference>
<dbReference type="Pfam" id="PF07714">
    <property type="entry name" value="PK_Tyr_Ser-Thr"/>
    <property type="match status" value="1"/>
</dbReference>
<dbReference type="EMBL" id="CAJVPV010009224">
    <property type="protein sequence ID" value="CAG8639553.1"/>
    <property type="molecule type" value="Genomic_DNA"/>
</dbReference>
<feature type="domain" description="Protein kinase" evidence="3">
    <location>
        <begin position="294"/>
        <end position="551"/>
    </location>
</feature>
<dbReference type="SUPFAM" id="SSF56112">
    <property type="entry name" value="Protein kinase-like (PK-like)"/>
    <property type="match status" value="1"/>
</dbReference>
<dbReference type="Pfam" id="PF08238">
    <property type="entry name" value="Sel1"/>
    <property type="match status" value="3"/>
</dbReference>
<dbReference type="InterPro" id="IPR011009">
    <property type="entry name" value="Kinase-like_dom_sf"/>
</dbReference>
<dbReference type="InterPro" id="IPR008266">
    <property type="entry name" value="Tyr_kinase_AS"/>
</dbReference>
<dbReference type="GO" id="GO:0005524">
    <property type="term" value="F:ATP binding"/>
    <property type="evidence" value="ECO:0007669"/>
    <property type="project" value="UniProtKB-KW"/>
</dbReference>
<dbReference type="PROSITE" id="PS00109">
    <property type="entry name" value="PROTEIN_KINASE_TYR"/>
    <property type="match status" value="1"/>
</dbReference>
<dbReference type="GO" id="GO:0004672">
    <property type="term" value="F:protein kinase activity"/>
    <property type="evidence" value="ECO:0007669"/>
    <property type="project" value="InterPro"/>
</dbReference>
<sequence>MNCVQYVACVCCGRQLYPICSACDQDQVNKGLKRSFTCISDGERSNDRLFQRQRTAEIISNVSNQVGELTINDPESSEGAPMVEYVEEVMRGSGAVIDALSSALPYGEVIAKFFKVGEEIVSLHNKAEHNKEICGFFTVRVNAAMSAVRDLRGNENLFMEENFKLFKEFVHCMKKIKQYVSEISQLGRLKVWLQGSLIEQKFKDLTTEFEGYMQSLKFTLDLQYSHDLRSSLRMVAKDVREVKEFLSRVKGGIADSSNQNISSKIPQVLKMNLGFRKHEFDSHDSISSFQLLNAKSYEKASSGHRKRITKRYNPFREEVAFKEFTITSSKSEKEICQQVKILEHLSQSQHIIRFYGIVKEELCYFLVTEWMENGNLLEFYEKHPNFSWEKKFDFALDICRGLIFLNAVQIFHHDLRGANMLVDKNLKVKVANFGLSRRFNEITRNIKTSLETMRYMAPEKLIKGEDQPYDIKCEIYSLGVLLWEIAEEKVPYSNSDLEFATIRDHVIKNKREPLSHGTPEIWKSVVGDALQFDPDDRPAISVIFNKLHKYTMSQKEQTVIEIESDGESVIELDICNISAGHMSVQEAINEHKRGNKQKAWECFSHHAGNGDMLAKYWVGYYLYYSEIGELKKNAKENLVRAAQLFKETADNGKPEGQLRYGTCLWLGKGVKTNYNEAIRYLTSAADSGNVEAMYNVGGAYYNGTGVEKNSEKGATYLRAAAKRKNIKAIEVCKKYGIDYLNTF</sequence>
<dbReference type="Proteomes" id="UP000789342">
    <property type="component" value="Unassembled WGS sequence"/>
</dbReference>
<comment type="caution">
    <text evidence="4">The sequence shown here is derived from an EMBL/GenBank/DDBJ whole genome shotgun (WGS) entry which is preliminary data.</text>
</comment>
<keyword evidence="2" id="KW-0067">ATP-binding</keyword>
<dbReference type="AlphaFoldDB" id="A0A9N9H0B5"/>
<dbReference type="InterPro" id="IPR001245">
    <property type="entry name" value="Ser-Thr/Tyr_kinase_cat_dom"/>
</dbReference>
<dbReference type="Gene3D" id="1.10.510.10">
    <property type="entry name" value="Transferase(Phosphotransferase) domain 1"/>
    <property type="match status" value="1"/>
</dbReference>
<keyword evidence="5" id="KW-1185">Reference proteome</keyword>
<dbReference type="InterPro" id="IPR036537">
    <property type="entry name" value="Adaptor_Cbl_N_dom_sf"/>
</dbReference>
<dbReference type="Gene3D" id="1.25.40.10">
    <property type="entry name" value="Tetratricopeptide repeat domain"/>
    <property type="match status" value="1"/>
</dbReference>
<reference evidence="4" key="1">
    <citation type="submission" date="2021-06" db="EMBL/GenBank/DDBJ databases">
        <authorList>
            <person name="Kallberg Y."/>
            <person name="Tangrot J."/>
            <person name="Rosling A."/>
        </authorList>
    </citation>
    <scope>NUCLEOTIDE SEQUENCE</scope>
    <source>
        <strain evidence="4">CL551</strain>
    </source>
</reference>
<keyword evidence="1" id="KW-0547">Nucleotide-binding</keyword>
<gene>
    <name evidence="4" type="ORF">AMORRO_LOCUS9457</name>
</gene>
<dbReference type="InterPro" id="IPR000719">
    <property type="entry name" value="Prot_kinase_dom"/>
</dbReference>
<organism evidence="4 5">
    <name type="scientific">Acaulospora morrowiae</name>
    <dbReference type="NCBI Taxonomy" id="94023"/>
    <lineage>
        <taxon>Eukaryota</taxon>
        <taxon>Fungi</taxon>
        <taxon>Fungi incertae sedis</taxon>
        <taxon>Mucoromycota</taxon>
        <taxon>Glomeromycotina</taxon>
        <taxon>Glomeromycetes</taxon>
        <taxon>Diversisporales</taxon>
        <taxon>Acaulosporaceae</taxon>
        <taxon>Acaulospora</taxon>
    </lineage>
</organism>
<evidence type="ECO:0000256" key="2">
    <source>
        <dbReference type="ARBA" id="ARBA00022840"/>
    </source>
</evidence>
<dbReference type="Gene3D" id="1.20.930.20">
    <property type="entry name" value="Adaptor protein Cbl, N-terminal domain"/>
    <property type="match status" value="1"/>
</dbReference>
<dbReference type="SMART" id="SM00671">
    <property type="entry name" value="SEL1"/>
    <property type="match status" value="3"/>
</dbReference>
<name>A0A9N9H0B5_9GLOM</name>
<protein>
    <submittedName>
        <fullName evidence="4">8856_t:CDS:1</fullName>
    </submittedName>
</protein>
<dbReference type="GO" id="GO:0097527">
    <property type="term" value="P:necroptotic signaling pathway"/>
    <property type="evidence" value="ECO:0007669"/>
    <property type="project" value="TreeGrafter"/>
</dbReference>
<dbReference type="CDD" id="cd21037">
    <property type="entry name" value="MLKL_NTD"/>
    <property type="match status" value="1"/>
</dbReference>
<dbReference type="InterPro" id="IPR059179">
    <property type="entry name" value="MLKL-like_MCAfunc"/>
</dbReference>
<evidence type="ECO:0000313" key="5">
    <source>
        <dbReference type="Proteomes" id="UP000789342"/>
    </source>
</evidence>
<proteinExistence type="predicted"/>
<evidence type="ECO:0000259" key="3">
    <source>
        <dbReference type="PROSITE" id="PS50011"/>
    </source>
</evidence>
<dbReference type="PANTHER" id="PTHR44329:SF298">
    <property type="entry name" value="MIXED LINEAGE KINASE DOMAIN-LIKE PROTEIN"/>
    <property type="match status" value="1"/>
</dbReference>
<dbReference type="OrthoDB" id="2384430at2759"/>
<dbReference type="PANTHER" id="PTHR44329">
    <property type="entry name" value="SERINE/THREONINE-PROTEIN KINASE TNNI3K-RELATED"/>
    <property type="match status" value="1"/>
</dbReference>
<dbReference type="PROSITE" id="PS50011">
    <property type="entry name" value="PROTEIN_KINASE_DOM"/>
    <property type="match status" value="1"/>
</dbReference>
<evidence type="ECO:0000256" key="1">
    <source>
        <dbReference type="ARBA" id="ARBA00022741"/>
    </source>
</evidence>
<dbReference type="InterPro" id="IPR011990">
    <property type="entry name" value="TPR-like_helical_dom_sf"/>
</dbReference>
<accession>A0A9N9H0B5</accession>
<evidence type="ECO:0000313" key="4">
    <source>
        <dbReference type="EMBL" id="CAG8639553.1"/>
    </source>
</evidence>
<dbReference type="InterPro" id="IPR006597">
    <property type="entry name" value="Sel1-like"/>
</dbReference>
<dbReference type="SUPFAM" id="SSF81901">
    <property type="entry name" value="HCP-like"/>
    <property type="match status" value="1"/>
</dbReference>
<dbReference type="GO" id="GO:0007166">
    <property type="term" value="P:cell surface receptor signaling pathway"/>
    <property type="evidence" value="ECO:0007669"/>
    <property type="project" value="InterPro"/>
</dbReference>